<dbReference type="KEGG" id="cdiv:CPM_1393"/>
<sequence length="157" mass="17102">MENEKNEKDQVEIALSELMGDDQTLLGVLNLVKMFKDSGNLEVLEKLLTENMPGNTKAYTSLIDKRELHMGGISLANALVALMASVSGKTSQSVLNVLLYNSEDIWDSMIDGAKQPENFSLLRLMGMLKDPEVAAGLSAVMNALKTLGSLLKKVDTE</sequence>
<evidence type="ECO:0000313" key="4">
    <source>
        <dbReference type="Proteomes" id="UP000195607"/>
    </source>
</evidence>
<dbReference type="EMBL" id="LT671858">
    <property type="protein sequence ID" value="SIM72827.1"/>
    <property type="molecule type" value="Genomic_DNA"/>
</dbReference>
<dbReference type="RefSeq" id="WP_021788888.1">
    <property type="nucleotide sequence ID" value="NZ_LT671858.1"/>
</dbReference>
<keyword evidence="3" id="KW-1185">Reference proteome</keyword>
<organism evidence="1 4">
    <name type="scientific">Cuniculiplasma divulgatum</name>
    <dbReference type="NCBI Taxonomy" id="1673428"/>
    <lineage>
        <taxon>Archaea</taxon>
        <taxon>Methanobacteriati</taxon>
        <taxon>Thermoplasmatota</taxon>
        <taxon>Thermoplasmata</taxon>
        <taxon>Thermoplasmatales</taxon>
        <taxon>Cuniculiplasmataceae</taxon>
        <taxon>Cuniculiplasma</taxon>
    </lineage>
</organism>
<reference evidence="3" key="3">
    <citation type="submission" date="2016-06" db="EMBL/GenBank/DDBJ databases">
        <authorList>
            <person name="Toshchakov V.S."/>
        </authorList>
    </citation>
    <scope>NUCLEOTIDE SEQUENCE [LARGE SCALE GENOMIC DNA]</scope>
    <source>
        <strain>PM4 (JCM 30641</strain>
        <strain evidence="3">\VKM B-2940)</strain>
    </source>
</reference>
<dbReference type="STRING" id="1673428.CPM_1393"/>
<dbReference type="OrthoDB" id="56445at2157"/>
<protein>
    <recommendedName>
        <fullName evidence="5">DUF1641 domain-containing protein</fullName>
    </recommendedName>
</protein>
<name>A0A1N5VKH8_9ARCH</name>
<accession>A0A1N5VKH8</accession>
<reference evidence="1 4" key="1">
    <citation type="submission" date="2016-04" db="EMBL/GenBank/DDBJ databases">
        <authorList>
            <person name="Evans L.H."/>
            <person name="Alamgir A."/>
            <person name="Owens N."/>
            <person name="Weber N.D."/>
            <person name="Virtaneva K."/>
            <person name="Barbian K."/>
            <person name="Babar A."/>
            <person name="Rosenke K."/>
        </authorList>
    </citation>
    <scope>NUCLEOTIDE SEQUENCE [LARGE SCALE GENOMIC DNA]</scope>
    <source>
        <strain evidence="1">S5</strain>
        <strain evidence="4">S5(T) (JCM 30642 \VKM B-2941)</strain>
    </source>
</reference>
<dbReference type="Pfam" id="PF07849">
    <property type="entry name" value="DUF1641"/>
    <property type="match status" value="1"/>
</dbReference>
<proteinExistence type="predicted"/>
<dbReference type="Proteomes" id="UP000195607">
    <property type="component" value="Chromosome I"/>
</dbReference>
<dbReference type="InterPro" id="IPR012440">
    <property type="entry name" value="DUF1641"/>
</dbReference>
<evidence type="ECO:0000313" key="1">
    <source>
        <dbReference type="EMBL" id="SIM72827.1"/>
    </source>
</evidence>
<dbReference type="GeneID" id="41588639"/>
<evidence type="ECO:0008006" key="5">
    <source>
        <dbReference type="Google" id="ProtNLM"/>
    </source>
</evidence>
<evidence type="ECO:0000313" key="3">
    <source>
        <dbReference type="Proteomes" id="UP000187822"/>
    </source>
</evidence>
<gene>
    <name evidence="2" type="ORF">CPM_1393</name>
    <name evidence="1" type="ORF">CSP5_1394</name>
</gene>
<reference evidence="2" key="2">
    <citation type="submission" date="2016-06" db="EMBL/GenBank/DDBJ databases">
        <authorList>
            <person name="Olsen C.W."/>
            <person name="Carey S."/>
            <person name="Hinshaw L."/>
            <person name="Karasin A.I."/>
        </authorList>
    </citation>
    <scope>NUCLEOTIDE SEQUENCE [LARGE SCALE GENOMIC DNA]</scope>
    <source>
        <strain evidence="2">PM4</strain>
    </source>
</reference>
<dbReference type="AlphaFoldDB" id="A0A1N5VKH8"/>
<dbReference type="EMBL" id="LT719092">
    <property type="protein sequence ID" value="SJK85192.1"/>
    <property type="molecule type" value="Genomic_DNA"/>
</dbReference>
<dbReference type="Proteomes" id="UP000187822">
    <property type="component" value="Chromosome I"/>
</dbReference>
<evidence type="ECO:0000313" key="2">
    <source>
        <dbReference type="EMBL" id="SJK85192.1"/>
    </source>
</evidence>